<dbReference type="PANTHER" id="PTHR31967:SF20">
    <property type="entry name" value="GROUND-LIKE DOMAIN-CONTAINING PROTEIN"/>
    <property type="match status" value="1"/>
</dbReference>
<evidence type="ECO:0000313" key="2">
    <source>
        <dbReference type="Proteomes" id="UP000887574"/>
    </source>
</evidence>
<sequence>MCCNNQLEQLIKDTYNNLVGSSYNFNRCNVQKMANSIQKAAEERFNTTFEVLAGVGDYASKSHFFQNYICKVELEGRYLLAYASPKPETEELPEENEVENSRKEPGLFTMVTAACGFSVWRGAAAAWMFTMSRHTPHSAATATRHTLQPQPHATRCSYTPHSVHNDGHTLQPHATLCNHTPHAAATLCSQWEKLKVPIILIQNIIFRFRPVSNVDV</sequence>
<proteinExistence type="predicted"/>
<keyword evidence="2" id="KW-1185">Reference proteome</keyword>
<organism evidence="2 3">
    <name type="scientific">Ditylenchus dipsaci</name>
    <dbReference type="NCBI Taxonomy" id="166011"/>
    <lineage>
        <taxon>Eukaryota</taxon>
        <taxon>Metazoa</taxon>
        <taxon>Ecdysozoa</taxon>
        <taxon>Nematoda</taxon>
        <taxon>Chromadorea</taxon>
        <taxon>Rhabditida</taxon>
        <taxon>Tylenchina</taxon>
        <taxon>Tylenchomorpha</taxon>
        <taxon>Sphaerularioidea</taxon>
        <taxon>Anguinidae</taxon>
        <taxon>Anguininae</taxon>
        <taxon>Ditylenchus</taxon>
    </lineage>
</organism>
<evidence type="ECO:0000313" key="3">
    <source>
        <dbReference type="WBParaSite" id="jg6145"/>
    </source>
</evidence>
<reference evidence="3" key="1">
    <citation type="submission" date="2022-11" db="UniProtKB">
        <authorList>
            <consortium name="WormBaseParasite"/>
        </authorList>
    </citation>
    <scope>IDENTIFICATION</scope>
</reference>
<dbReference type="Pfam" id="PF04155">
    <property type="entry name" value="Ground-like"/>
    <property type="match status" value="1"/>
</dbReference>
<protein>
    <submittedName>
        <fullName evidence="3">Ground-like domain-containing protein</fullName>
    </submittedName>
</protein>
<dbReference type="WBParaSite" id="jg6145">
    <property type="protein sequence ID" value="jg6145"/>
    <property type="gene ID" value="jg6145"/>
</dbReference>
<dbReference type="Proteomes" id="UP000887574">
    <property type="component" value="Unplaced"/>
</dbReference>
<accession>A0A915EHQ3</accession>
<feature type="domain" description="Ground-like" evidence="1">
    <location>
        <begin position="1"/>
        <end position="82"/>
    </location>
</feature>
<dbReference type="AlphaFoldDB" id="A0A915EHQ3"/>
<dbReference type="PANTHER" id="PTHR31967">
    <property type="entry name" value="GROUNDHOG (HEDGEHOG-LIKE FAMILY)-RELATED"/>
    <property type="match status" value="1"/>
</dbReference>
<evidence type="ECO:0000259" key="1">
    <source>
        <dbReference type="Pfam" id="PF04155"/>
    </source>
</evidence>
<dbReference type="InterPro" id="IPR007284">
    <property type="entry name" value="Ground-like_dom"/>
</dbReference>
<name>A0A915EHQ3_9BILA</name>